<dbReference type="GO" id="GO:0008113">
    <property type="term" value="F:peptide-methionine (S)-S-oxide reductase activity"/>
    <property type="evidence" value="ECO:0007669"/>
    <property type="project" value="UniProtKB-UniRule"/>
</dbReference>
<dbReference type="Proteomes" id="UP000650477">
    <property type="component" value="Unassembled WGS sequence"/>
</dbReference>
<dbReference type="InterPro" id="IPR036509">
    <property type="entry name" value="Met_Sox_Rdtase_MsrA_sf"/>
</dbReference>
<evidence type="ECO:0000313" key="8">
    <source>
        <dbReference type="EMBL" id="MDS0897099.1"/>
    </source>
</evidence>
<reference evidence="7" key="1">
    <citation type="submission" date="2017-12" db="EMBL/GenBank/DDBJ databases">
        <title>Genome sequencing and analysis.</title>
        <authorList>
            <person name="Huang Y.-T."/>
        </authorList>
    </citation>
    <scope>NUCLEOTIDE SEQUENCE</scope>
    <source>
        <strain evidence="7">VGH116</strain>
    </source>
</reference>
<dbReference type="EC" id="1.8.4.11" evidence="5"/>
<dbReference type="EMBL" id="PKLF01000011">
    <property type="protein sequence ID" value="MBE8613398.1"/>
    <property type="molecule type" value="Genomic_DNA"/>
</dbReference>
<dbReference type="Pfam" id="PF01625">
    <property type="entry name" value="PMSR"/>
    <property type="match status" value="1"/>
</dbReference>
<evidence type="ECO:0000256" key="4">
    <source>
        <dbReference type="ARBA" id="ARBA00048782"/>
    </source>
</evidence>
<dbReference type="SUPFAM" id="SSF55068">
    <property type="entry name" value="Peptide methionine sulfoxide reductase"/>
    <property type="match status" value="1"/>
</dbReference>
<evidence type="ECO:0000259" key="6">
    <source>
        <dbReference type="Pfam" id="PF01625"/>
    </source>
</evidence>
<dbReference type="EMBL" id="JAPKIY010000007">
    <property type="protein sequence ID" value="MDS0897099.1"/>
    <property type="molecule type" value="Genomic_DNA"/>
</dbReference>
<dbReference type="NCBIfam" id="TIGR00401">
    <property type="entry name" value="msrA"/>
    <property type="match status" value="1"/>
</dbReference>
<comment type="catalytic activity">
    <reaction evidence="3 5">
        <text>L-methionyl-[protein] + [thioredoxin]-disulfide + H2O = L-methionyl-(S)-S-oxide-[protein] + [thioredoxin]-dithiol</text>
        <dbReference type="Rhea" id="RHEA:14217"/>
        <dbReference type="Rhea" id="RHEA-COMP:10698"/>
        <dbReference type="Rhea" id="RHEA-COMP:10700"/>
        <dbReference type="Rhea" id="RHEA-COMP:12313"/>
        <dbReference type="Rhea" id="RHEA-COMP:12315"/>
        <dbReference type="ChEBI" id="CHEBI:15377"/>
        <dbReference type="ChEBI" id="CHEBI:16044"/>
        <dbReference type="ChEBI" id="CHEBI:29950"/>
        <dbReference type="ChEBI" id="CHEBI:44120"/>
        <dbReference type="ChEBI" id="CHEBI:50058"/>
        <dbReference type="EC" id="1.8.4.11"/>
    </reaction>
</comment>
<dbReference type="InterPro" id="IPR002569">
    <property type="entry name" value="Met_Sox_Rdtase_MsrA_dom"/>
</dbReference>
<feature type="active site" evidence="5">
    <location>
        <position position="59"/>
    </location>
</feature>
<dbReference type="GO" id="GO:0034599">
    <property type="term" value="P:cellular response to oxidative stress"/>
    <property type="evidence" value="ECO:0007669"/>
    <property type="project" value="TreeGrafter"/>
</dbReference>
<gene>
    <name evidence="5 8" type="primary">msrA</name>
    <name evidence="7" type="ORF">CYG68_13440</name>
    <name evidence="8" type="ORF">OSC06_03870</name>
</gene>
<evidence type="ECO:0000256" key="5">
    <source>
        <dbReference type="HAMAP-Rule" id="MF_01401"/>
    </source>
</evidence>
<dbReference type="RefSeq" id="WP_004241375.1">
    <property type="nucleotide sequence ID" value="NZ_ABMOGV020000001.1"/>
</dbReference>
<evidence type="ECO:0000256" key="3">
    <source>
        <dbReference type="ARBA" id="ARBA00047806"/>
    </source>
</evidence>
<dbReference type="Proteomes" id="UP001182247">
    <property type="component" value="Unassembled WGS sequence"/>
</dbReference>
<comment type="function">
    <text evidence="5">Has an important function as a repair enzyme for proteins that have been inactivated by oxidation. Catalyzes the reversible oxidation-reduction of methionine sulfoxide in proteins to methionine.</text>
</comment>
<organism evidence="7 9">
    <name type="scientific">Morganella morganii</name>
    <name type="common">Proteus morganii</name>
    <dbReference type="NCBI Taxonomy" id="582"/>
    <lineage>
        <taxon>Bacteria</taxon>
        <taxon>Pseudomonadati</taxon>
        <taxon>Pseudomonadota</taxon>
        <taxon>Gammaproteobacteria</taxon>
        <taxon>Enterobacterales</taxon>
        <taxon>Morganellaceae</taxon>
        <taxon>Morganella</taxon>
    </lineage>
</organism>
<dbReference type="AlphaFoldDB" id="A0A8I0PW36"/>
<dbReference type="GO" id="GO:0005737">
    <property type="term" value="C:cytoplasm"/>
    <property type="evidence" value="ECO:0007669"/>
    <property type="project" value="TreeGrafter"/>
</dbReference>
<dbReference type="PANTHER" id="PTHR42799:SF2">
    <property type="entry name" value="MITOCHONDRIAL PEPTIDE METHIONINE SULFOXIDE REDUCTASE"/>
    <property type="match status" value="1"/>
</dbReference>
<reference evidence="8" key="2">
    <citation type="submission" date="2023-02" db="EMBL/GenBank/DDBJ databases">
        <title>Detection, antimicrobial susceptibility and genomic characterization of NDM-producing species of Morganellaceae, Yersiniaceae, and Enterobacteriaceae other than Klebsiella.</title>
        <authorList>
            <person name="Camargo C.H."/>
            <person name="Sacchi C.T."/>
            <person name="Campos K.R."/>
        </authorList>
    </citation>
    <scope>NUCLEOTIDE SEQUENCE</scope>
    <source>
        <strain evidence="8">1189_21</strain>
    </source>
</reference>
<dbReference type="FunFam" id="3.30.1060.10:FF:000001">
    <property type="entry name" value="Peptide methionine sulfoxide reductase MsrA"/>
    <property type="match status" value="1"/>
</dbReference>
<comment type="similarity">
    <text evidence="1 5">Belongs to the MsrA Met sulfoxide reductase family.</text>
</comment>
<comment type="caution">
    <text evidence="7">The sequence shown here is derived from an EMBL/GenBank/DDBJ whole genome shotgun (WGS) entry which is preliminary data.</text>
</comment>
<evidence type="ECO:0000256" key="1">
    <source>
        <dbReference type="ARBA" id="ARBA00005591"/>
    </source>
</evidence>
<comment type="catalytic activity">
    <reaction evidence="4 5">
        <text>[thioredoxin]-disulfide + L-methionine + H2O = L-methionine (S)-S-oxide + [thioredoxin]-dithiol</text>
        <dbReference type="Rhea" id="RHEA:19993"/>
        <dbReference type="Rhea" id="RHEA-COMP:10698"/>
        <dbReference type="Rhea" id="RHEA-COMP:10700"/>
        <dbReference type="ChEBI" id="CHEBI:15377"/>
        <dbReference type="ChEBI" id="CHEBI:29950"/>
        <dbReference type="ChEBI" id="CHEBI:50058"/>
        <dbReference type="ChEBI" id="CHEBI:57844"/>
        <dbReference type="ChEBI" id="CHEBI:58772"/>
        <dbReference type="EC" id="1.8.4.11"/>
    </reaction>
</comment>
<proteinExistence type="inferred from homology"/>
<sequence length="221" mass="24172">MTQNTTQYPQDTVVSPVSAADALPDSAVALTISPRHTVTGHDVNHVPDGFDTAYFAMGCFWGVERLFWQQPGVYSTTAGYTGGTTKNPSYEGVCTGNTGHAEAVRIVYDPSVISYADLLRLFWENHDPAQGMKQGGDIGSQYRSAIYTQSDSQRVQALASREQYQQAMNDNNDSRSITTAIRPLGPFYVAEDYHQQYLDKNPEGYCGLGGIGVCLPPSLRN</sequence>
<dbReference type="HAMAP" id="MF_01401">
    <property type="entry name" value="MsrA"/>
    <property type="match status" value="1"/>
</dbReference>
<accession>A0A8I0PW36</accession>
<dbReference type="PANTHER" id="PTHR42799">
    <property type="entry name" value="MITOCHONDRIAL PEPTIDE METHIONINE SULFOXIDE REDUCTASE"/>
    <property type="match status" value="1"/>
</dbReference>
<evidence type="ECO:0000313" key="7">
    <source>
        <dbReference type="EMBL" id="MBE8613398.1"/>
    </source>
</evidence>
<feature type="domain" description="Peptide methionine sulphoxide reductase MsrA" evidence="6">
    <location>
        <begin position="52"/>
        <end position="206"/>
    </location>
</feature>
<dbReference type="InterPro" id="IPR050162">
    <property type="entry name" value="MsrA_MetSO_reductase"/>
</dbReference>
<name>A0A8I0PW36_MORMO</name>
<dbReference type="Gene3D" id="3.30.1060.10">
    <property type="entry name" value="Peptide methionine sulphoxide reductase MsrA"/>
    <property type="match status" value="1"/>
</dbReference>
<evidence type="ECO:0000256" key="2">
    <source>
        <dbReference type="ARBA" id="ARBA00023002"/>
    </source>
</evidence>
<evidence type="ECO:0000313" key="9">
    <source>
        <dbReference type="Proteomes" id="UP000650477"/>
    </source>
</evidence>
<protein>
    <recommendedName>
        <fullName evidence="5">Peptide methionine sulfoxide reductase MsrA</fullName>
        <shortName evidence="5">Protein-methionine-S-oxide reductase</shortName>
        <ecNumber evidence="5">1.8.4.11</ecNumber>
    </recommendedName>
    <alternativeName>
        <fullName evidence="5">Peptide-methionine (S)-S-oxide reductase</fullName>
        <shortName evidence="5">Peptide Met(O) reductase</shortName>
    </alternativeName>
</protein>
<keyword evidence="2 5" id="KW-0560">Oxidoreductase</keyword>